<dbReference type="InterPro" id="IPR050698">
    <property type="entry name" value="MBL"/>
</dbReference>
<dbReference type="Pfam" id="PF16661">
    <property type="entry name" value="Lactamase_B_6"/>
    <property type="match status" value="1"/>
</dbReference>
<dbReference type="GO" id="GO:0003723">
    <property type="term" value="F:RNA binding"/>
    <property type="evidence" value="ECO:0007669"/>
    <property type="project" value="InterPro"/>
</dbReference>
<evidence type="ECO:0000259" key="10">
    <source>
        <dbReference type="SMART" id="SM00849"/>
    </source>
</evidence>
<dbReference type="Gene3D" id="3.60.15.10">
    <property type="entry name" value="Ribonuclease Z/Hydroxyacylglutathione hydrolase-like"/>
    <property type="match status" value="1"/>
</dbReference>
<dbReference type="SMART" id="SM00849">
    <property type="entry name" value="Lactamase_B"/>
    <property type="match status" value="1"/>
</dbReference>
<feature type="domain" description="Beta-Casp" evidence="11">
    <location>
        <begin position="292"/>
        <end position="415"/>
    </location>
</feature>
<evidence type="ECO:0000256" key="9">
    <source>
        <dbReference type="ARBA" id="ARBA00023163"/>
    </source>
</evidence>
<keyword evidence="8" id="KW-0805">Transcription regulation</keyword>
<dbReference type="PANTHER" id="PTHR11203:SF51">
    <property type="entry name" value="CLEAVAGE AND POLYADENYLATION SPECIFICITY FACTOR"/>
    <property type="match status" value="1"/>
</dbReference>
<dbReference type="GO" id="GO:0004527">
    <property type="term" value="F:exonuclease activity"/>
    <property type="evidence" value="ECO:0007669"/>
    <property type="project" value="UniProtKB-KW"/>
</dbReference>
<dbReference type="PANTHER" id="PTHR11203">
    <property type="entry name" value="CLEAVAGE AND POLYADENYLATION SPECIFICITY FACTOR FAMILY MEMBER"/>
    <property type="match status" value="1"/>
</dbReference>
<evidence type="ECO:0000256" key="7">
    <source>
        <dbReference type="ARBA" id="ARBA00022839"/>
    </source>
</evidence>
<evidence type="ECO:0000256" key="1">
    <source>
        <dbReference type="ARBA" id="ARBA00001947"/>
    </source>
</evidence>
<dbReference type="AlphaFoldDB" id="A0A0F9FHB8"/>
<dbReference type="Gene3D" id="3.30.300.230">
    <property type="match status" value="1"/>
</dbReference>
<organism evidence="12">
    <name type="scientific">marine sediment metagenome</name>
    <dbReference type="NCBI Taxonomy" id="412755"/>
    <lineage>
        <taxon>unclassified sequences</taxon>
        <taxon>metagenomes</taxon>
        <taxon>ecological metagenomes</taxon>
    </lineage>
</organism>
<feature type="non-terminal residue" evidence="12">
    <location>
        <position position="1"/>
    </location>
</feature>
<dbReference type="Gene3D" id="3.40.50.10890">
    <property type="match status" value="1"/>
</dbReference>
<dbReference type="GO" id="GO:0006353">
    <property type="term" value="P:DNA-templated transcription termination"/>
    <property type="evidence" value="ECO:0007669"/>
    <property type="project" value="UniProtKB-KW"/>
</dbReference>
<keyword evidence="7" id="KW-0269">Exonuclease</keyword>
<proteinExistence type="predicted"/>
<dbReference type="InterPro" id="IPR011108">
    <property type="entry name" value="RMMBL"/>
</dbReference>
<dbReference type="NCBIfam" id="TIGR03675">
    <property type="entry name" value="arCOG00543"/>
    <property type="match status" value="1"/>
</dbReference>
<feature type="domain" description="Metallo-beta-lactamase" evidence="10">
    <location>
        <begin position="64"/>
        <end position="261"/>
    </location>
</feature>
<keyword evidence="6" id="KW-0862">Zinc</keyword>
<gene>
    <name evidence="12" type="ORF">LCGC14_1951480</name>
</gene>
<dbReference type="InterPro" id="IPR001279">
    <property type="entry name" value="Metallo-B-lactamas"/>
</dbReference>
<evidence type="ECO:0000256" key="3">
    <source>
        <dbReference type="ARBA" id="ARBA00022722"/>
    </source>
</evidence>
<evidence type="ECO:0000256" key="6">
    <source>
        <dbReference type="ARBA" id="ARBA00022833"/>
    </source>
</evidence>
<dbReference type="GO" id="GO:0046872">
    <property type="term" value="F:metal ion binding"/>
    <property type="evidence" value="ECO:0007669"/>
    <property type="project" value="UniProtKB-KW"/>
</dbReference>
<evidence type="ECO:0000313" key="12">
    <source>
        <dbReference type="EMBL" id="KKL85764.1"/>
    </source>
</evidence>
<evidence type="ECO:0000256" key="2">
    <source>
        <dbReference type="ARBA" id="ARBA00022472"/>
    </source>
</evidence>
<keyword evidence="3" id="KW-0540">Nuclease</keyword>
<dbReference type="EMBL" id="LAZR01021314">
    <property type="protein sequence ID" value="KKL85764.1"/>
    <property type="molecule type" value="Genomic_DNA"/>
</dbReference>
<dbReference type="Pfam" id="PF07521">
    <property type="entry name" value="RMMBL"/>
    <property type="match status" value="1"/>
</dbReference>
<keyword evidence="9" id="KW-0804">Transcription</keyword>
<keyword evidence="2" id="KW-0806">Transcription termination</keyword>
<dbReference type="SUPFAM" id="SSF56281">
    <property type="entry name" value="Metallo-hydrolase/oxidoreductase"/>
    <property type="match status" value="1"/>
</dbReference>
<dbReference type="InterPro" id="IPR019975">
    <property type="entry name" value="aCPSF1"/>
</dbReference>
<name>A0A0F9FHB8_9ZZZZ</name>
<evidence type="ECO:0000256" key="5">
    <source>
        <dbReference type="ARBA" id="ARBA00022801"/>
    </source>
</evidence>
<keyword evidence="4" id="KW-0479">Metal-binding</keyword>
<dbReference type="InterPro" id="IPR036866">
    <property type="entry name" value="RibonucZ/Hydroxyglut_hydro"/>
</dbReference>
<dbReference type="InterPro" id="IPR022712">
    <property type="entry name" value="Beta_Casp"/>
</dbReference>
<dbReference type="SMART" id="SM01027">
    <property type="entry name" value="Beta-Casp"/>
    <property type="match status" value="1"/>
</dbReference>
<dbReference type="GO" id="GO:0004521">
    <property type="term" value="F:RNA endonuclease activity"/>
    <property type="evidence" value="ECO:0007669"/>
    <property type="project" value="TreeGrafter"/>
</dbReference>
<dbReference type="Pfam" id="PF10996">
    <property type="entry name" value="Beta-Casp"/>
    <property type="match status" value="1"/>
</dbReference>
<protein>
    <submittedName>
        <fullName evidence="12">Uncharacterized protein</fullName>
    </submittedName>
</protein>
<reference evidence="12" key="1">
    <citation type="journal article" date="2015" name="Nature">
        <title>Complex archaea that bridge the gap between prokaryotes and eukaryotes.</title>
        <authorList>
            <person name="Spang A."/>
            <person name="Saw J.H."/>
            <person name="Jorgensen S.L."/>
            <person name="Zaremba-Niedzwiedzka K."/>
            <person name="Martijn J."/>
            <person name="Lind A.E."/>
            <person name="van Eijk R."/>
            <person name="Schleper C."/>
            <person name="Guy L."/>
            <person name="Ettema T.J."/>
        </authorList>
    </citation>
    <scope>NUCLEOTIDE SEQUENCE</scope>
</reference>
<keyword evidence="5" id="KW-0378">Hydrolase</keyword>
<evidence type="ECO:0000259" key="11">
    <source>
        <dbReference type="SMART" id="SM01027"/>
    </source>
</evidence>
<comment type="cofactor">
    <cofactor evidence="1">
        <name>Zn(2+)</name>
        <dbReference type="ChEBI" id="CHEBI:29105"/>
    </cofactor>
</comment>
<evidence type="ECO:0000256" key="8">
    <source>
        <dbReference type="ARBA" id="ARBA00023015"/>
    </source>
</evidence>
<evidence type="ECO:0000256" key="4">
    <source>
        <dbReference type="ARBA" id="ARBA00022723"/>
    </source>
</evidence>
<sequence>PQVQRSPSIKSQIVENVREVLYANNNYRRRFLNSVGEKIYSEWDPKKTDEWVRLTFLGSARQVGRSCLLLQTPNSKILLDCGIDVSSQGEDKYPCFNIPEFDINQLDAVIIGHAHIDHSGMVPYLYKMGYKGPVYMTEPTRDIASILALDSIGVAYKQAEKPLFSSKDITQMVKHSICLDYNSVTDVTSDIRITFYNAGHVLGSSMVHINIGNGSHNLLYSGDYKYGRTRLLEPAAVSFPRLESVITESTYGAREDVLPPRKEAEEKLLEIINKSIDRGGKVLIPELGLGRSQETMLILEDAMKTGKMKKIPIYIDGMIWDINAIHTTYPDFLNNKVRLLTFQDKNPFTSEIFSRVSSPQERKDVVEGGPCIVLATSGMLVGGASVEYLKEFASNPKNSLVFVCYQGRGSLGRQIQDGIKETKMEVNGKEETVEIKLEVHDTVKGLTSHAGRNEIMAFFRKLSPRPKRIIINHGEISKSLDLASSLFKMNRIETNVPRLLETLKLK</sequence>
<accession>A0A0F9FHB8</accession>
<comment type="caution">
    <text evidence="12">The sequence shown here is derived from an EMBL/GenBank/DDBJ whole genome shotgun (WGS) entry which is preliminary data.</text>
</comment>
<dbReference type="CDD" id="cd16295">
    <property type="entry name" value="TTHA0252-CPSF-like_MBL-fold"/>
    <property type="match status" value="1"/>
</dbReference>